<name>A0A0M3US30_9FUSO</name>
<reference evidence="1 2" key="1">
    <citation type="submission" date="2015-09" db="EMBL/GenBank/DDBJ databases">
        <authorList>
            <person name="Jackson K.R."/>
            <person name="Lunt B.L."/>
            <person name="Fisher J.N.B."/>
            <person name="Gardner A.V."/>
            <person name="Bailey M.E."/>
            <person name="Deus L.M."/>
            <person name="Earl A.S."/>
            <person name="Gibby P.D."/>
            <person name="Hartmann K.A."/>
            <person name="Liu J.E."/>
            <person name="Manci A.M."/>
            <person name="Nielsen D.A."/>
            <person name="Solomon M.B."/>
            <person name="Breakwell D.P."/>
            <person name="Burnett S.H."/>
            <person name="Grose J.H."/>
        </authorList>
    </citation>
    <scope>NUCLEOTIDE SEQUENCE [LARGE SCALE GENOMIC DNA]</scope>
    <source>
        <strain evidence="1 2">KCOM 1279</strain>
    </source>
</reference>
<dbReference type="RefSeq" id="WP_060675910.1">
    <property type="nucleotide sequence ID" value="NZ_CP012713.1"/>
</dbReference>
<dbReference type="EMBL" id="CP012713">
    <property type="protein sequence ID" value="ALF17353.1"/>
    <property type="molecule type" value="Genomic_DNA"/>
</dbReference>
<sequence length="249" mass="30145">METKYNTEDIKNMVNLISLEFTEYGEKINDNIGIVEIFYINSKKKCIRKNRMKKNRRIRIGLENRYKINYPYLINLKEFWEHLASMFSPKKIVMSLEEVTRYFLKMLKKYKIKDIGNDRIKVTNIYYLPDYSSPFYIKKVSSYFKTLKRKLMKGKHKNFFFVIRKAEIYHEIMMKEKNLNYPSKKKVRKTIQVGDNYNYSLKKFVSLKRVIDKDRKVYGEEIKNKETGEVIRECYEPLQKHQGRGNAKN</sequence>
<dbReference type="AlphaFoldDB" id="A0A0M3US30"/>
<dbReference type="OrthoDB" id="7066630at2"/>
<evidence type="ECO:0000313" key="2">
    <source>
        <dbReference type="Proteomes" id="UP000063147"/>
    </source>
</evidence>
<organism evidence="1">
    <name type="scientific">Fusobacterium animalis</name>
    <dbReference type="NCBI Taxonomy" id="76859"/>
    <lineage>
        <taxon>Bacteria</taxon>
        <taxon>Fusobacteriati</taxon>
        <taxon>Fusobacteriota</taxon>
        <taxon>Fusobacteriia</taxon>
        <taxon>Fusobacteriales</taxon>
        <taxon>Fusobacteriaceae</taxon>
        <taxon>Fusobacterium</taxon>
    </lineage>
</organism>
<dbReference type="Proteomes" id="UP000063147">
    <property type="component" value="Chromosome"/>
</dbReference>
<dbReference type="PATRIC" id="fig|76859.3.peg.769"/>
<evidence type="ECO:0000313" key="1">
    <source>
        <dbReference type="EMBL" id="ALF17353.1"/>
    </source>
</evidence>
<gene>
    <name evidence="1" type="ORF">RN98_03895</name>
</gene>
<proteinExistence type="predicted"/>
<protein>
    <submittedName>
        <fullName evidence="1">Uncharacterized protein</fullName>
    </submittedName>
</protein>
<accession>A0A0M3US30</accession>